<protein>
    <submittedName>
        <fullName evidence="9">ComEC family competence protein</fullName>
    </submittedName>
</protein>
<dbReference type="PANTHER" id="PTHR30619">
    <property type="entry name" value="DNA INTERNALIZATION/COMPETENCE PROTEIN COMEC/REC2"/>
    <property type="match status" value="1"/>
</dbReference>
<organism evidence="9 10">
    <name type="scientific">Paraflavitalea soli</name>
    <dbReference type="NCBI Taxonomy" id="2315862"/>
    <lineage>
        <taxon>Bacteria</taxon>
        <taxon>Pseudomonadati</taxon>
        <taxon>Bacteroidota</taxon>
        <taxon>Chitinophagia</taxon>
        <taxon>Chitinophagales</taxon>
        <taxon>Chitinophagaceae</taxon>
        <taxon>Paraflavitalea</taxon>
    </lineage>
</organism>
<feature type="domain" description="DUF4131" evidence="8">
    <location>
        <begin position="38"/>
        <end position="200"/>
    </location>
</feature>
<feature type="transmembrane region" description="Helical" evidence="6">
    <location>
        <begin position="517"/>
        <end position="538"/>
    </location>
</feature>
<dbReference type="InterPro" id="IPR052159">
    <property type="entry name" value="Competence_DNA_uptake"/>
</dbReference>
<dbReference type="InterPro" id="IPR004477">
    <property type="entry name" value="ComEC_N"/>
</dbReference>
<feature type="transmembrane region" description="Helical" evidence="6">
    <location>
        <begin position="424"/>
        <end position="452"/>
    </location>
</feature>
<feature type="transmembrane region" description="Helical" evidence="6">
    <location>
        <begin position="492"/>
        <end position="510"/>
    </location>
</feature>
<keyword evidence="10" id="KW-1185">Reference proteome</keyword>
<dbReference type="EMBL" id="CP032157">
    <property type="protein sequence ID" value="AXY76294.1"/>
    <property type="molecule type" value="Genomic_DNA"/>
</dbReference>
<dbReference type="AlphaFoldDB" id="A0A3B7MP57"/>
<feature type="domain" description="ComEC/Rec2-related protein" evidence="7">
    <location>
        <begin position="243"/>
        <end position="510"/>
    </location>
</feature>
<evidence type="ECO:0000256" key="4">
    <source>
        <dbReference type="ARBA" id="ARBA00022989"/>
    </source>
</evidence>
<feature type="transmembrane region" description="Helical" evidence="6">
    <location>
        <begin position="399"/>
        <end position="418"/>
    </location>
</feature>
<name>A0A3B7MP57_9BACT</name>
<keyword evidence="5 6" id="KW-0472">Membrane</keyword>
<dbReference type="Proteomes" id="UP000263900">
    <property type="component" value="Chromosome"/>
</dbReference>
<keyword evidence="2" id="KW-1003">Cell membrane</keyword>
<feature type="transmembrane region" description="Helical" evidence="6">
    <location>
        <begin position="296"/>
        <end position="315"/>
    </location>
</feature>
<feature type="transmembrane region" description="Helical" evidence="6">
    <location>
        <begin position="358"/>
        <end position="378"/>
    </location>
</feature>
<feature type="transmembrane region" description="Helical" evidence="6">
    <location>
        <begin position="459"/>
        <end position="480"/>
    </location>
</feature>
<evidence type="ECO:0000259" key="8">
    <source>
        <dbReference type="Pfam" id="PF13567"/>
    </source>
</evidence>
<evidence type="ECO:0000256" key="6">
    <source>
        <dbReference type="SAM" id="Phobius"/>
    </source>
</evidence>
<evidence type="ECO:0000256" key="2">
    <source>
        <dbReference type="ARBA" id="ARBA00022475"/>
    </source>
</evidence>
<evidence type="ECO:0000313" key="10">
    <source>
        <dbReference type="Proteomes" id="UP000263900"/>
    </source>
</evidence>
<evidence type="ECO:0000256" key="5">
    <source>
        <dbReference type="ARBA" id="ARBA00023136"/>
    </source>
</evidence>
<dbReference type="InterPro" id="IPR025405">
    <property type="entry name" value="DUF4131"/>
</dbReference>
<dbReference type="OrthoDB" id="9761531at2"/>
<dbReference type="Pfam" id="PF03772">
    <property type="entry name" value="Competence"/>
    <property type="match status" value="1"/>
</dbReference>
<evidence type="ECO:0000256" key="3">
    <source>
        <dbReference type="ARBA" id="ARBA00022692"/>
    </source>
</evidence>
<keyword evidence="3 6" id="KW-0812">Transmembrane</keyword>
<dbReference type="GO" id="GO:0005886">
    <property type="term" value="C:plasma membrane"/>
    <property type="evidence" value="ECO:0007669"/>
    <property type="project" value="UniProtKB-SubCell"/>
</dbReference>
<evidence type="ECO:0000313" key="9">
    <source>
        <dbReference type="EMBL" id="AXY76294.1"/>
    </source>
</evidence>
<comment type="subcellular location">
    <subcellularLocation>
        <location evidence="1">Cell membrane</location>
        <topology evidence="1">Multi-pass membrane protein</topology>
    </subcellularLocation>
</comment>
<dbReference type="NCBIfam" id="TIGR00360">
    <property type="entry name" value="ComEC_N-term"/>
    <property type="match status" value="1"/>
</dbReference>
<feature type="transmembrane region" description="Helical" evidence="6">
    <location>
        <begin position="69"/>
        <end position="85"/>
    </location>
</feature>
<feature type="transmembrane region" description="Helical" evidence="6">
    <location>
        <begin position="12"/>
        <end position="31"/>
    </location>
</feature>
<gene>
    <name evidence="9" type="ORF">D3H65_20870</name>
</gene>
<feature type="transmembrane region" description="Helical" evidence="6">
    <location>
        <begin position="37"/>
        <end position="57"/>
    </location>
</feature>
<evidence type="ECO:0000256" key="1">
    <source>
        <dbReference type="ARBA" id="ARBA00004651"/>
    </source>
</evidence>
<evidence type="ECO:0000259" key="7">
    <source>
        <dbReference type="Pfam" id="PF03772"/>
    </source>
</evidence>
<reference evidence="9 10" key="1">
    <citation type="submission" date="2018-09" db="EMBL/GenBank/DDBJ databases">
        <title>Genome sequencing of strain 6GH32-13.</title>
        <authorList>
            <person name="Weon H.-Y."/>
            <person name="Heo J."/>
            <person name="Kwon S.-W."/>
        </authorList>
    </citation>
    <scope>NUCLEOTIDE SEQUENCE [LARGE SCALE GENOMIC DNA]</scope>
    <source>
        <strain evidence="9 10">5GH32-13</strain>
    </source>
</reference>
<feature type="transmembrane region" description="Helical" evidence="6">
    <location>
        <begin position="263"/>
        <end position="284"/>
    </location>
</feature>
<dbReference type="KEGG" id="pseg:D3H65_20870"/>
<dbReference type="PANTHER" id="PTHR30619:SF1">
    <property type="entry name" value="RECOMBINATION PROTEIN 2"/>
    <property type="match status" value="1"/>
</dbReference>
<dbReference type="Pfam" id="PF13567">
    <property type="entry name" value="DUF4131"/>
    <property type="match status" value="1"/>
</dbReference>
<proteinExistence type="predicted"/>
<sequence length="696" mass="78299">MRSTGIIDWKEAPFLRFIPPLIIGILIQWHYSLPINTAWTTAIACSTGLLLFSRLPLSTRFRFRPLNGILLNALLFATGLLLVYYKDIRHQQQWFPPYYAAGDTILATIQEPLSEKSKAYSTTAVMQAVIKGTHVQKVKGRLLLYFPKDSPGPPLSYGHQLMFVKSPEPISNAGNPGAFDYRRYCAFKGIYHQVYLRKQDYIIAEKRQLNPVKKVLYHTREILLDILRKNIPDKKQAGLAEALLIGYKDDLDKQLLQSYINTGVVHVIAVSGLHLGLIYALLIMLCNQMPKRWDRWVAPIIIIASLWLFSLLSGASPSVLRSAIMFTCLIIGNRLPHPASVYNSLAASAFLLLCYDPWYCWDIGFQLSYAAVFSILLFRKPIYHSIFIQNKYLNYGWKLIAITLAAQILTLPLTIYHFHQFPGLFLITNLVAVPLSSIILVGELLLCAVAFVPAAAKAIAWLLQWLISLLNTFIETINQVPYNSIDGIQLNIPQAILLYSMIAGITVWLLQKKKTGLLTGLGACWLWLAIQAGSWWMAARQQKLIIYNVPRHQAMDFITGRQYVFKGDSTLLKDPSLENFHLKPCRTAHRISPADSLTSLSQASSLFTFGNTSLLLVDKALPAPKSAGKIPIDIIILSHNAKVSAQELINLFTCNTVVIDPTNTHWKTRTWQQDFQKLGISCHAVTSQGAFVLTLH</sequence>
<keyword evidence="4 6" id="KW-1133">Transmembrane helix</keyword>
<dbReference type="RefSeq" id="WP_119052172.1">
    <property type="nucleotide sequence ID" value="NZ_CP032157.1"/>
</dbReference>
<accession>A0A3B7MP57</accession>